<sequence>MAKLQLHFNGSFSLKKDEISRLIRAADDEKGLNDSLSNLMEKTSLGNAKVGRIKSWAVRGGLIKNNRPSPEGKVVLGLDPSLESNITDWLIHFYLSFGCQGLKPTPKNPADWGGWPYFIYTFLPRYSKFVEADLAYHTTLIFPEENKVIAQRIKFILRAYTEFTALASCKFVTQEKDKYYCSGYPCLPNPYLLGYFLAQLWERDFSREGSVITESILNQKMGLAAVLGIKADALQQQLNAMEAYGIIEQQRAVPPFQVTRRWDQPLALLEKAYEA</sequence>
<dbReference type="Proteomes" id="UP001159371">
    <property type="component" value="Unassembled WGS sequence"/>
</dbReference>
<proteinExistence type="predicted"/>
<reference evidence="1 2" key="1">
    <citation type="journal article" date="2023" name="J. Phycol.">
        <title>Chrysosporum ovalisporum is synonymous with the true-branching cyanobacterium Umezakia natans (Nostocales/Aphanizomenonaceae).</title>
        <authorList>
            <person name="McGregor G.B."/>
            <person name="Sendall B.C."/>
            <person name="Niiyama Y."/>
            <person name="Tuji A."/>
            <person name="Willis A."/>
        </authorList>
    </citation>
    <scope>NUCLEOTIDE SEQUENCE [LARGE SCALE GENOMIC DNA]</scope>
    <source>
        <strain evidence="1 2">FSS-43</strain>
    </source>
</reference>
<evidence type="ECO:0000313" key="2">
    <source>
        <dbReference type="Proteomes" id="UP001159371"/>
    </source>
</evidence>
<protein>
    <submittedName>
        <fullName evidence="1">DUF4007 family protein</fullName>
    </submittedName>
</protein>
<accession>A0ABT6JZ07</accession>
<keyword evidence="2" id="KW-1185">Reference proteome</keyword>
<evidence type="ECO:0000313" key="1">
    <source>
        <dbReference type="EMBL" id="MDH6055367.1"/>
    </source>
</evidence>
<organism evidence="1 2">
    <name type="scientific">Umezakia ovalisporum FSS-43</name>
    <dbReference type="NCBI Taxonomy" id="2740520"/>
    <lineage>
        <taxon>Bacteria</taxon>
        <taxon>Bacillati</taxon>
        <taxon>Cyanobacteriota</taxon>
        <taxon>Cyanophyceae</taxon>
        <taxon>Nostocales</taxon>
        <taxon>Nodulariaceae</taxon>
        <taxon>Umezakia</taxon>
    </lineage>
</organism>
<comment type="caution">
    <text evidence="1">The sequence shown here is derived from an EMBL/GenBank/DDBJ whole genome shotgun (WGS) entry which is preliminary data.</text>
</comment>
<dbReference type="RefSeq" id="WP_280656219.1">
    <property type="nucleotide sequence ID" value="NZ_JANQDO010000004.1"/>
</dbReference>
<dbReference type="EMBL" id="JANQDO010000004">
    <property type="protein sequence ID" value="MDH6055367.1"/>
    <property type="molecule type" value="Genomic_DNA"/>
</dbReference>
<name>A0ABT6JZ07_9CYAN</name>
<gene>
    <name evidence="1" type="ORF">NWP19_00785</name>
</gene>